<comment type="miscellaneous">
    <text evidence="10">Both phosphorylation and phosphorolysis are carried out by the same active site and suggest a common mechanism for both reactions.</text>
</comment>
<feature type="binding site" evidence="10">
    <location>
        <position position="173"/>
    </location>
    <ligand>
        <name>Mg(2+)</name>
        <dbReference type="ChEBI" id="CHEBI:18420"/>
    </ligand>
</feature>
<dbReference type="InterPro" id="IPR027417">
    <property type="entry name" value="P-loop_NTPase"/>
</dbReference>
<dbReference type="NCBIfam" id="TIGR00679">
    <property type="entry name" value="hpr-ser"/>
    <property type="match status" value="1"/>
</dbReference>
<comment type="catalytic activity">
    <reaction evidence="1 10">
        <text>[HPr protein]-L-serine + ATP = [HPr protein]-O-phospho-L-serine + ADP + H(+)</text>
        <dbReference type="Rhea" id="RHEA:46600"/>
        <dbReference type="Rhea" id="RHEA-COMP:11602"/>
        <dbReference type="Rhea" id="RHEA-COMP:11603"/>
        <dbReference type="ChEBI" id="CHEBI:15378"/>
        <dbReference type="ChEBI" id="CHEBI:29999"/>
        <dbReference type="ChEBI" id="CHEBI:30616"/>
        <dbReference type="ChEBI" id="CHEBI:83421"/>
        <dbReference type="ChEBI" id="CHEBI:456216"/>
    </reaction>
</comment>
<feature type="active site" evidence="10">
    <location>
        <position position="259"/>
    </location>
</feature>
<evidence type="ECO:0000256" key="1">
    <source>
        <dbReference type="ARBA" id="ARBA00001120"/>
    </source>
</evidence>
<evidence type="ECO:0000256" key="7">
    <source>
        <dbReference type="ARBA" id="ARBA00022840"/>
    </source>
</evidence>
<evidence type="ECO:0000256" key="3">
    <source>
        <dbReference type="ARBA" id="ARBA00022527"/>
    </source>
</evidence>
<evidence type="ECO:0000256" key="8">
    <source>
        <dbReference type="ARBA" id="ARBA00023268"/>
    </source>
</evidence>
<keyword evidence="6 10" id="KW-0418">Kinase</keyword>
<dbReference type="Gene3D" id="3.40.50.300">
    <property type="entry name" value="P-loop containing nucleotide triphosphate hydrolases"/>
    <property type="match status" value="1"/>
</dbReference>
<dbReference type="Pfam" id="PF07475">
    <property type="entry name" value="Hpr_kinase_C"/>
    <property type="match status" value="1"/>
</dbReference>
<feature type="domain" description="HPr(Ser) kinase/phosphorylase N-terminal" evidence="11">
    <location>
        <begin position="24"/>
        <end position="140"/>
    </location>
</feature>
<dbReference type="Gene3D" id="3.40.1390.20">
    <property type="entry name" value="HprK N-terminal domain-like"/>
    <property type="match status" value="1"/>
</dbReference>
<dbReference type="GO" id="GO:0004712">
    <property type="term" value="F:protein serine/threonine/tyrosine kinase activity"/>
    <property type="evidence" value="ECO:0007669"/>
    <property type="project" value="UniProtKB-UniRule"/>
</dbReference>
<dbReference type="Pfam" id="PF02603">
    <property type="entry name" value="Hpr_kinase_N"/>
    <property type="match status" value="1"/>
</dbReference>
<dbReference type="InterPro" id="IPR028979">
    <property type="entry name" value="Ser_kin/Pase_Hpr-like_N_sf"/>
</dbReference>
<feature type="binding site" evidence="10">
    <location>
        <begin position="166"/>
        <end position="173"/>
    </location>
    <ligand>
        <name>ATP</name>
        <dbReference type="ChEBI" id="CHEBI:30616"/>
    </ligand>
</feature>
<feature type="region of interest" description="Important for the catalytic mechanism of both phosphorylation and dephosphorylation" evidence="10">
    <location>
        <begin position="217"/>
        <end position="226"/>
    </location>
</feature>
<dbReference type="AlphaFoldDB" id="A0A7C5I579"/>
<feature type="region of interest" description="Important for the catalytic mechanism of dephosphorylation" evidence="10">
    <location>
        <begin position="280"/>
        <end position="285"/>
    </location>
</feature>
<dbReference type="SUPFAM" id="SSF53795">
    <property type="entry name" value="PEP carboxykinase-like"/>
    <property type="match status" value="1"/>
</dbReference>
<protein>
    <recommendedName>
        <fullName evidence="10">HPr kinase/phosphorylase</fullName>
        <shortName evidence="10">HPrK/P</shortName>
        <ecNumber evidence="10">2.7.11.-</ecNumber>
        <ecNumber evidence="10">2.7.4.-</ecNumber>
    </recommendedName>
    <alternativeName>
        <fullName evidence="10">HPr(Ser) kinase/phosphorylase</fullName>
    </alternativeName>
</protein>
<keyword evidence="7 10" id="KW-0067">ATP-binding</keyword>
<evidence type="ECO:0000256" key="6">
    <source>
        <dbReference type="ARBA" id="ARBA00022777"/>
    </source>
</evidence>
<dbReference type="GO" id="GO:0004674">
    <property type="term" value="F:protein serine/threonine kinase activity"/>
    <property type="evidence" value="ECO:0007669"/>
    <property type="project" value="UniProtKB-KW"/>
</dbReference>
<comment type="catalytic activity">
    <reaction evidence="9 10">
        <text>[HPr protein]-O-phospho-L-serine + phosphate + H(+) = [HPr protein]-L-serine + diphosphate</text>
        <dbReference type="Rhea" id="RHEA:46604"/>
        <dbReference type="Rhea" id="RHEA-COMP:11602"/>
        <dbReference type="Rhea" id="RHEA-COMP:11603"/>
        <dbReference type="ChEBI" id="CHEBI:15378"/>
        <dbReference type="ChEBI" id="CHEBI:29999"/>
        <dbReference type="ChEBI" id="CHEBI:33019"/>
        <dbReference type="ChEBI" id="CHEBI:43474"/>
        <dbReference type="ChEBI" id="CHEBI:83421"/>
    </reaction>
</comment>
<keyword evidence="10" id="KW-0460">Magnesium</keyword>
<proteinExistence type="inferred from homology"/>
<dbReference type="PANTHER" id="PTHR30305:SF1">
    <property type="entry name" value="HPR KINASE_PHOSPHORYLASE"/>
    <property type="match status" value="1"/>
</dbReference>
<gene>
    <name evidence="10 13" type="primary">hprK</name>
    <name evidence="13" type="ORF">ENL41_03980</name>
</gene>
<feature type="active site" evidence="10">
    <location>
        <position position="172"/>
    </location>
</feature>
<dbReference type="GO" id="GO:0005524">
    <property type="term" value="F:ATP binding"/>
    <property type="evidence" value="ECO:0007669"/>
    <property type="project" value="UniProtKB-UniRule"/>
</dbReference>
<evidence type="ECO:0000259" key="12">
    <source>
        <dbReference type="Pfam" id="PF07475"/>
    </source>
</evidence>
<sequence length="326" mass="36765">MRKNFQTEEDNIFTVNSIYSVKKDEWNLNLVAGKQGLSNRIKTDEVNRPGLLLSGFEKYFVAERIQVIGNAEWAFLNSLSETKREESLARLFSYKIPALFVARGLKVFEEMIVMGDEKKIPVIVSKLPTQELIKNLADFLAYKLAPTTYLHGTLVDVYGVGVLIIGKSGIGKSECALDLVRKGHILIADDLIKIIEYPKGRLRGMSGSEREELKYYIEIRGVGLLDVFALFGSRAVEEEKEIGVVVELIPWEEAGRIERTGLILNKMRILDVDVNKLVLPLVPGKHISTIIETIVMDYKLKERGYSCADIIEKLIVDKNEDKETSA</sequence>
<dbReference type="GO" id="GO:0000287">
    <property type="term" value="F:magnesium ion binding"/>
    <property type="evidence" value="ECO:0007669"/>
    <property type="project" value="UniProtKB-UniRule"/>
</dbReference>
<feature type="active site" description="Proton acceptor; for phosphorylation activity. Proton donor; for dephosphorylation activity" evidence="10">
    <location>
        <position position="190"/>
    </location>
</feature>
<dbReference type="EMBL" id="DRTV01000279">
    <property type="protein sequence ID" value="HHF58566.1"/>
    <property type="molecule type" value="Genomic_DNA"/>
</dbReference>
<comment type="cofactor">
    <cofactor evidence="10">
        <name>Mg(2+)</name>
        <dbReference type="ChEBI" id="CHEBI:18420"/>
    </cofactor>
</comment>
<evidence type="ECO:0000256" key="5">
    <source>
        <dbReference type="ARBA" id="ARBA00022741"/>
    </source>
</evidence>
<keyword evidence="10" id="KW-0479">Metal-binding</keyword>
<comment type="domain">
    <text evidence="10">The Walker A ATP-binding motif also binds Pi and PPi.</text>
</comment>
<feature type="active site" evidence="10">
    <location>
        <position position="151"/>
    </location>
</feature>
<dbReference type="EC" id="2.7.4.-" evidence="10"/>
<comment type="similarity">
    <text evidence="2 10">Belongs to the HPrK/P family.</text>
</comment>
<feature type="domain" description="HPr kinase/phosphorylase C-terminal" evidence="12">
    <location>
        <begin position="143"/>
        <end position="312"/>
    </location>
</feature>
<evidence type="ECO:0000256" key="2">
    <source>
        <dbReference type="ARBA" id="ARBA00006883"/>
    </source>
</evidence>
<reference evidence="13" key="1">
    <citation type="journal article" date="2020" name="mSystems">
        <title>Genome- and Community-Level Interaction Insights into Carbon Utilization and Element Cycling Functions of Hydrothermarchaeota in Hydrothermal Sediment.</title>
        <authorList>
            <person name="Zhou Z."/>
            <person name="Liu Y."/>
            <person name="Xu W."/>
            <person name="Pan J."/>
            <person name="Luo Z.H."/>
            <person name="Li M."/>
        </authorList>
    </citation>
    <scope>NUCLEOTIDE SEQUENCE [LARGE SCALE GENOMIC DNA]</scope>
    <source>
        <strain evidence="13">HyVt-94</strain>
    </source>
</reference>
<evidence type="ECO:0000259" key="11">
    <source>
        <dbReference type="Pfam" id="PF02603"/>
    </source>
</evidence>
<dbReference type="PANTHER" id="PTHR30305">
    <property type="entry name" value="PROTEIN YJDM-RELATED"/>
    <property type="match status" value="1"/>
</dbReference>
<feature type="binding site" evidence="10">
    <location>
        <position position="218"/>
    </location>
    <ligand>
        <name>Mg(2+)</name>
        <dbReference type="ChEBI" id="CHEBI:18420"/>
    </ligand>
</feature>
<dbReference type="InterPro" id="IPR003755">
    <property type="entry name" value="HPr(Ser)_kin/Pase"/>
</dbReference>
<dbReference type="Proteomes" id="UP000886014">
    <property type="component" value="Unassembled WGS sequence"/>
</dbReference>
<dbReference type="CDD" id="cd01918">
    <property type="entry name" value="HprK_C"/>
    <property type="match status" value="1"/>
</dbReference>
<dbReference type="GO" id="GO:0006109">
    <property type="term" value="P:regulation of carbohydrate metabolic process"/>
    <property type="evidence" value="ECO:0007669"/>
    <property type="project" value="UniProtKB-UniRule"/>
</dbReference>
<comment type="subunit">
    <text evidence="10">Homohexamer.</text>
</comment>
<keyword evidence="3 10" id="KW-0723">Serine/threonine-protein kinase</keyword>
<evidence type="ECO:0000256" key="4">
    <source>
        <dbReference type="ARBA" id="ARBA00022679"/>
    </source>
</evidence>
<dbReference type="HAMAP" id="MF_01249">
    <property type="entry name" value="HPr_kinase"/>
    <property type="match status" value="1"/>
</dbReference>
<dbReference type="SUPFAM" id="SSF75138">
    <property type="entry name" value="HprK N-terminal domain-like"/>
    <property type="match status" value="1"/>
</dbReference>
<keyword evidence="4 10" id="KW-0808">Transferase</keyword>
<dbReference type="EC" id="2.7.11.-" evidence="10"/>
<keyword evidence="8 10" id="KW-0511">Multifunctional enzyme</keyword>
<dbReference type="InterPro" id="IPR011104">
    <property type="entry name" value="Hpr_kin/Pase_C"/>
</dbReference>
<evidence type="ECO:0000256" key="10">
    <source>
        <dbReference type="HAMAP-Rule" id="MF_01249"/>
    </source>
</evidence>
<dbReference type="GO" id="GO:0000155">
    <property type="term" value="F:phosphorelay sensor kinase activity"/>
    <property type="evidence" value="ECO:0007669"/>
    <property type="project" value="InterPro"/>
</dbReference>
<comment type="caution">
    <text evidence="13">The sequence shown here is derived from an EMBL/GenBank/DDBJ whole genome shotgun (WGS) entry which is preliminary data.</text>
</comment>
<dbReference type="InterPro" id="IPR011126">
    <property type="entry name" value="Hpr_kin/Pase_Hpr_N"/>
</dbReference>
<evidence type="ECO:0000313" key="13">
    <source>
        <dbReference type="EMBL" id="HHF58566.1"/>
    </source>
</evidence>
<evidence type="ECO:0000256" key="9">
    <source>
        <dbReference type="ARBA" id="ARBA00047657"/>
    </source>
</evidence>
<accession>A0A7C5I579</accession>
<comment type="function">
    <text evidence="10">Catalyzes the ATP- as well as the pyrophosphate-dependent phosphorylation of a specific serine residue in HPr, a phosphocarrier protein of the phosphoenolpyruvate-dependent sugar phosphotransferase system (PTS). HprK/P also catalyzes the pyrophosphate-producing, inorganic phosphate-dependent dephosphorylation (phosphorolysis) of seryl-phosphorylated HPr (P-Ser-HPr).</text>
</comment>
<name>A0A7C5I579_UNCW3</name>
<keyword evidence="5 10" id="KW-0547">Nucleotide-binding</keyword>
<organism evidence="13">
    <name type="scientific">candidate division WOR-3 bacterium</name>
    <dbReference type="NCBI Taxonomy" id="2052148"/>
    <lineage>
        <taxon>Bacteria</taxon>
        <taxon>Bacteria division WOR-3</taxon>
    </lineage>
</organism>